<dbReference type="AlphaFoldDB" id="A0A5A8DCC1"/>
<dbReference type="InterPro" id="IPR042099">
    <property type="entry name" value="ANL_N_sf"/>
</dbReference>
<dbReference type="Proteomes" id="UP000323011">
    <property type="component" value="Unassembled WGS sequence"/>
</dbReference>
<accession>A0A5A8DCC1</accession>
<reference evidence="6 7" key="1">
    <citation type="submission" date="2019-07" db="EMBL/GenBank/DDBJ databases">
        <title>Genomes of Cafeteria roenbergensis.</title>
        <authorList>
            <person name="Fischer M.G."/>
            <person name="Hackl T."/>
            <person name="Roman M."/>
        </authorList>
    </citation>
    <scope>NUCLEOTIDE SEQUENCE [LARGE SCALE GENOMIC DNA]</scope>
    <source>
        <strain evidence="2 7">BVI</strain>
        <strain evidence="3 9">Cflag</strain>
        <strain evidence="5 6">E4-10P</strain>
        <strain evidence="4 8">RCC970-E3</strain>
    </source>
</reference>
<dbReference type="Gene3D" id="3.40.50.12780">
    <property type="entry name" value="N-terminal domain of ligase-like"/>
    <property type="match status" value="1"/>
</dbReference>
<evidence type="ECO:0000259" key="1">
    <source>
        <dbReference type="Pfam" id="PF00501"/>
    </source>
</evidence>
<protein>
    <recommendedName>
        <fullName evidence="1">AMP-dependent synthetase/ligase domain-containing protein</fullName>
    </recommendedName>
</protein>
<name>A0A5A8DCC1_CAFRO</name>
<dbReference type="PROSITE" id="PS00455">
    <property type="entry name" value="AMP_BINDING"/>
    <property type="match status" value="1"/>
</dbReference>
<dbReference type="EMBL" id="VLTO01000006">
    <property type="protein sequence ID" value="KAA0176964.1"/>
    <property type="molecule type" value="Genomic_DNA"/>
</dbReference>
<dbReference type="InterPro" id="IPR000873">
    <property type="entry name" value="AMP-dep_synth/lig_dom"/>
</dbReference>
<organism evidence="4 8">
    <name type="scientific">Cafeteria roenbergensis</name>
    <name type="common">Marine flagellate</name>
    <dbReference type="NCBI Taxonomy" id="33653"/>
    <lineage>
        <taxon>Eukaryota</taxon>
        <taxon>Sar</taxon>
        <taxon>Stramenopiles</taxon>
        <taxon>Bigyra</taxon>
        <taxon>Opalozoa</taxon>
        <taxon>Bicosoecida</taxon>
        <taxon>Cafeteriaceae</taxon>
        <taxon>Cafeteria</taxon>
    </lineage>
</organism>
<evidence type="ECO:0000313" key="3">
    <source>
        <dbReference type="EMBL" id="KAA0150246.1"/>
    </source>
</evidence>
<keyword evidence="7" id="KW-1185">Reference proteome</keyword>
<evidence type="ECO:0000313" key="2">
    <source>
        <dbReference type="EMBL" id="KAA0146165.1"/>
    </source>
</evidence>
<dbReference type="EMBL" id="VLTM01000126">
    <property type="protein sequence ID" value="KAA0150246.1"/>
    <property type="molecule type" value="Genomic_DNA"/>
</dbReference>
<dbReference type="OrthoDB" id="199633at2759"/>
<dbReference type="Proteomes" id="UP000324907">
    <property type="component" value="Unassembled WGS sequence"/>
</dbReference>
<dbReference type="EMBL" id="VLTL01000089">
    <property type="protein sequence ID" value="KAA0161840.1"/>
    <property type="molecule type" value="Genomic_DNA"/>
</dbReference>
<feature type="domain" description="AMP-dependent synthetase/ligase" evidence="1">
    <location>
        <begin position="23"/>
        <end position="391"/>
    </location>
</feature>
<dbReference type="Proteomes" id="UP000325113">
    <property type="component" value="Unassembled WGS sequence"/>
</dbReference>
<dbReference type="PANTHER" id="PTHR22754">
    <property type="entry name" value="DISCO-INTERACTING PROTEIN 2 DIP2 -RELATED"/>
    <property type="match status" value="1"/>
</dbReference>
<evidence type="ECO:0000313" key="6">
    <source>
        <dbReference type="Proteomes" id="UP000322899"/>
    </source>
</evidence>
<dbReference type="SUPFAM" id="SSF56801">
    <property type="entry name" value="Acetyl-CoA synthetase-like"/>
    <property type="match status" value="1"/>
</dbReference>
<evidence type="ECO:0000313" key="4">
    <source>
        <dbReference type="EMBL" id="KAA0161840.1"/>
    </source>
</evidence>
<evidence type="ECO:0000313" key="5">
    <source>
        <dbReference type="EMBL" id="KAA0176964.1"/>
    </source>
</evidence>
<dbReference type="Proteomes" id="UP000322899">
    <property type="component" value="Unassembled WGS sequence"/>
</dbReference>
<sequence>MAASSIDAQAADAPDTLIARVLRWAAEHPHKVAHRFLGSDGKTVASNTYGELEAKSRVLAAELLSGSSRPSGCPVLEPGQRVLLVFLPSLEFIVAFLACLRAGIVAVPVYPPNPRGLAHHLRAFASIADTCGATAVLTHRDFSSARRLGAMAAAGARALAAVMGGSAGGKSEWPDLPWWDVTSVMSAAGHKGHEVAAPAGFLSPTPRLMADPAFLQFTSGSTSEPKGVVISHRSMTHNLRTIVHALRAGQDTRVVSWLPQYHDMGLIGSHCGLLFCGGTGTYFSPIAFVQNPAMLLSIMEASGASHVQMPNFGYALTARKTSSCPVAGSSGGEAGVAGLAPVAHLFNAAEPVTSAACDAFVRVATMRGMRAAAMSPGYGLAESTVYALECLTGASQVFGVGTA</sequence>
<evidence type="ECO:0000313" key="7">
    <source>
        <dbReference type="Proteomes" id="UP000323011"/>
    </source>
</evidence>
<comment type="caution">
    <text evidence="4">The sequence shown here is derived from an EMBL/GenBank/DDBJ whole genome shotgun (WGS) entry which is preliminary data.</text>
</comment>
<proteinExistence type="predicted"/>
<evidence type="ECO:0000313" key="8">
    <source>
        <dbReference type="Proteomes" id="UP000324907"/>
    </source>
</evidence>
<dbReference type="InterPro" id="IPR020845">
    <property type="entry name" value="AMP-binding_CS"/>
</dbReference>
<dbReference type="PANTHER" id="PTHR22754:SF32">
    <property type="entry name" value="DISCO-INTERACTING PROTEIN 2"/>
    <property type="match status" value="1"/>
</dbReference>
<dbReference type="OMA" id="ENSHEMY"/>
<gene>
    <name evidence="5" type="ORF">FNF27_01786</name>
    <name evidence="4" type="ORF">FNF28_04905</name>
    <name evidence="2" type="ORF">FNF29_08226</name>
    <name evidence="3" type="ORF">FNF31_07054</name>
</gene>
<evidence type="ECO:0000313" key="9">
    <source>
        <dbReference type="Proteomes" id="UP000325113"/>
    </source>
</evidence>
<dbReference type="Pfam" id="PF00501">
    <property type="entry name" value="AMP-binding"/>
    <property type="match status" value="1"/>
</dbReference>
<dbReference type="EMBL" id="VLTN01000098">
    <property type="protein sequence ID" value="KAA0146165.1"/>
    <property type="molecule type" value="Genomic_DNA"/>
</dbReference>